<dbReference type="InterPro" id="IPR005627">
    <property type="entry name" value="CutC-like"/>
</dbReference>
<dbReference type="PANTHER" id="PTHR12598:SF0">
    <property type="entry name" value="COPPER HOMEOSTASIS PROTEIN CUTC HOMOLOG"/>
    <property type="match status" value="1"/>
</dbReference>
<organism evidence="3 4">
    <name type="scientific">Galactobacter caseinivorans</name>
    <dbReference type="NCBI Taxonomy" id="2676123"/>
    <lineage>
        <taxon>Bacteria</taxon>
        <taxon>Bacillati</taxon>
        <taxon>Actinomycetota</taxon>
        <taxon>Actinomycetes</taxon>
        <taxon>Micrococcales</taxon>
        <taxon>Micrococcaceae</taxon>
        <taxon>Galactobacter</taxon>
    </lineage>
</organism>
<keyword evidence="4" id="KW-1185">Reference proteome</keyword>
<evidence type="ECO:0000256" key="1">
    <source>
        <dbReference type="ARBA" id="ARBA00007768"/>
    </source>
</evidence>
<dbReference type="PANTHER" id="PTHR12598">
    <property type="entry name" value="COPPER HOMEOSTASIS PROTEIN CUTC"/>
    <property type="match status" value="1"/>
</dbReference>
<evidence type="ECO:0000313" key="3">
    <source>
        <dbReference type="EMBL" id="RKW69421.1"/>
    </source>
</evidence>
<reference evidence="3 4" key="1">
    <citation type="submission" date="2018-07" db="EMBL/GenBank/DDBJ databases">
        <title>Arthrobacter sp. nov., isolated from raw cow's milk with high bacterial count.</title>
        <authorList>
            <person name="Hahne J."/>
            <person name="Isele D."/>
            <person name="Lipski A."/>
        </authorList>
    </citation>
    <scope>NUCLEOTIDE SEQUENCE [LARGE SCALE GENOMIC DNA]</scope>
    <source>
        <strain evidence="3 4">JZ R-183</strain>
    </source>
</reference>
<dbReference type="Proteomes" id="UP000273119">
    <property type="component" value="Unassembled WGS sequence"/>
</dbReference>
<protein>
    <recommendedName>
        <fullName evidence="2">PF03932 family protein CutC</fullName>
    </recommendedName>
</protein>
<comment type="caution">
    <text evidence="3">The sequence shown here is derived from an EMBL/GenBank/DDBJ whole genome shotgun (WGS) entry which is preliminary data.</text>
</comment>
<dbReference type="EMBL" id="QQXL01000010">
    <property type="protein sequence ID" value="RKW69421.1"/>
    <property type="molecule type" value="Genomic_DNA"/>
</dbReference>
<dbReference type="RefSeq" id="WP_121486129.1">
    <property type="nucleotide sequence ID" value="NZ_QQXL01000010.1"/>
</dbReference>
<name>A0A496PFE8_9MICC</name>
<dbReference type="GO" id="GO:0005507">
    <property type="term" value="F:copper ion binding"/>
    <property type="evidence" value="ECO:0007669"/>
    <property type="project" value="TreeGrafter"/>
</dbReference>
<comment type="subcellular location">
    <subcellularLocation>
        <location evidence="2">Cytoplasm</location>
    </subcellularLocation>
</comment>
<dbReference type="GO" id="GO:0005737">
    <property type="term" value="C:cytoplasm"/>
    <property type="evidence" value="ECO:0007669"/>
    <property type="project" value="UniProtKB-SubCell"/>
</dbReference>
<evidence type="ECO:0000256" key="2">
    <source>
        <dbReference type="HAMAP-Rule" id="MF_00795"/>
    </source>
</evidence>
<dbReference type="Gene3D" id="3.20.20.380">
    <property type="entry name" value="Copper homeostasis (CutC) domain"/>
    <property type="match status" value="1"/>
</dbReference>
<evidence type="ECO:0000313" key="4">
    <source>
        <dbReference type="Proteomes" id="UP000273119"/>
    </source>
</evidence>
<keyword evidence="2" id="KW-0963">Cytoplasm</keyword>
<dbReference type="Pfam" id="PF03932">
    <property type="entry name" value="CutC"/>
    <property type="match status" value="1"/>
</dbReference>
<dbReference type="HAMAP" id="MF_00795">
    <property type="entry name" value="CutC"/>
    <property type="match status" value="1"/>
</dbReference>
<gene>
    <name evidence="2" type="primary">cutC</name>
    <name evidence="3" type="ORF">DWQ67_13405</name>
</gene>
<dbReference type="InterPro" id="IPR036822">
    <property type="entry name" value="CutC-like_dom_sf"/>
</dbReference>
<comment type="caution">
    <text evidence="2">Once thought to be involved in copper homeostasis, experiments in E.coli have shown this is not the case.</text>
</comment>
<sequence length="258" mass="26222">MTSRKQRDPVLLEIAVQDVAGAIAAVRSGADRLELCVALASTGGLTPSIGLVKAVCAAVALEAAHEPVGVCVLVRPSEGGFVYDEAAVAVMEADLEALAGIPGVEAVVLGALTRAGRVDLDVMRRMMAAAGRLPVVFHRAIDVASSPEELLDAVISLGCVRVLSSGGAPVSGDGLHVLRRMVEVAAGRIQIMAGGGLTLEAIPELVAAGVDSIHLSAKAFRQGDPAGPGGGHTEVMFTDGDVVALARDALRLSGRMSP</sequence>
<comment type="similarity">
    <text evidence="1 2">Belongs to the CutC family.</text>
</comment>
<proteinExistence type="inferred from homology"/>
<accession>A0A496PFE8</accession>
<dbReference type="SUPFAM" id="SSF110395">
    <property type="entry name" value="CutC-like"/>
    <property type="match status" value="1"/>
</dbReference>
<dbReference type="AlphaFoldDB" id="A0A496PFE8"/>